<comment type="catalytic activity">
    <reaction evidence="1">
        <text>2 alpha,alpha'-trehalose 6-mycolate = alpha,alpha'-trehalose 6,6'-bismycolate + alpha,alpha-trehalose</text>
        <dbReference type="Rhea" id="RHEA:23472"/>
        <dbReference type="ChEBI" id="CHEBI:16551"/>
        <dbReference type="ChEBI" id="CHEBI:18195"/>
        <dbReference type="ChEBI" id="CHEBI:18234"/>
        <dbReference type="EC" id="2.3.1.122"/>
    </reaction>
</comment>
<dbReference type="EMBL" id="BAAAHH010000016">
    <property type="protein sequence ID" value="GAA0955389.1"/>
    <property type="molecule type" value="Genomic_DNA"/>
</dbReference>
<feature type="signal peptide" evidence="9">
    <location>
        <begin position="1"/>
        <end position="29"/>
    </location>
</feature>
<dbReference type="InterPro" id="IPR029058">
    <property type="entry name" value="AB_hydrolase_fold"/>
</dbReference>
<evidence type="ECO:0000256" key="9">
    <source>
        <dbReference type="SAM" id="SignalP"/>
    </source>
</evidence>
<evidence type="ECO:0000313" key="10">
    <source>
        <dbReference type="EMBL" id="GAA0955389.1"/>
    </source>
</evidence>
<evidence type="ECO:0000256" key="1">
    <source>
        <dbReference type="ARBA" id="ARBA00000697"/>
    </source>
</evidence>
<dbReference type="PANTHER" id="PTHR48098:SF1">
    <property type="entry name" value="DIACYLGLYCEROL ACYLTRANSFERASE_MYCOLYLTRANSFERASE AG85A"/>
    <property type="match status" value="1"/>
</dbReference>
<protein>
    <recommendedName>
        <fullName evidence="7">Acyl-CoA:diacylglycerol acyltransferase</fullName>
        <ecNumber evidence="3">2.3.1.122</ecNumber>
        <ecNumber evidence="4">2.3.1.20</ecNumber>
    </recommendedName>
</protein>
<feature type="chain" id="PRO_5047433908" description="Acyl-CoA:diacylglycerol acyltransferase" evidence="9">
    <location>
        <begin position="30"/>
        <end position="313"/>
    </location>
</feature>
<evidence type="ECO:0000256" key="5">
    <source>
        <dbReference type="ARBA" id="ARBA00022679"/>
    </source>
</evidence>
<evidence type="ECO:0000256" key="4">
    <source>
        <dbReference type="ARBA" id="ARBA00013244"/>
    </source>
</evidence>
<keyword evidence="6" id="KW-0012">Acyltransferase</keyword>
<sequence>MWQRRDFLRTATVQAALGGGLLVAAPAEAAAARVVSERRLGPRVRDLTIASPAMRRNMRARLILPRGWNRREKWPLLWLLHGGNDDYRAWTRESEIMRLSAARRMMVVMPEGGSGGGYTDWMSGPQWETFHLEELRGILMRRYGAARRQAVAGLSAGGYGALIYSARHPGMFAFTGSFSGYGATLVPGAPEVLLTGVPGSGAEKFLMWGQPQLNRDVWEAHDPLSQAHRLRGTRLYISCARNGVKGPLDSETTHAADPAEAFCLYTTRPLLARLRRLKIPVTADIYPRGTHTWPYFRRGLRRSWPLITRALRA</sequence>
<evidence type="ECO:0000256" key="6">
    <source>
        <dbReference type="ARBA" id="ARBA00023315"/>
    </source>
</evidence>
<dbReference type="Proteomes" id="UP001500665">
    <property type="component" value="Unassembled WGS sequence"/>
</dbReference>
<evidence type="ECO:0000313" key="11">
    <source>
        <dbReference type="Proteomes" id="UP001500665"/>
    </source>
</evidence>
<dbReference type="RefSeq" id="WP_344242392.1">
    <property type="nucleotide sequence ID" value="NZ_BAAAHH010000016.1"/>
</dbReference>
<keyword evidence="10" id="KW-0378">Hydrolase</keyword>
<comment type="caution">
    <text evidence="10">The sequence shown here is derived from an EMBL/GenBank/DDBJ whole genome shotgun (WGS) entry which is preliminary data.</text>
</comment>
<evidence type="ECO:0000256" key="2">
    <source>
        <dbReference type="ARBA" id="ARBA00005874"/>
    </source>
</evidence>
<organism evidence="10 11">
    <name type="scientific">Actinocorallia libanotica</name>
    <dbReference type="NCBI Taxonomy" id="46162"/>
    <lineage>
        <taxon>Bacteria</taxon>
        <taxon>Bacillati</taxon>
        <taxon>Actinomycetota</taxon>
        <taxon>Actinomycetes</taxon>
        <taxon>Streptosporangiales</taxon>
        <taxon>Thermomonosporaceae</taxon>
        <taxon>Actinocorallia</taxon>
    </lineage>
</organism>
<keyword evidence="9" id="KW-0732">Signal</keyword>
<evidence type="ECO:0000256" key="3">
    <source>
        <dbReference type="ARBA" id="ARBA00012820"/>
    </source>
</evidence>
<dbReference type="Pfam" id="PF00756">
    <property type="entry name" value="Esterase"/>
    <property type="match status" value="1"/>
</dbReference>
<gene>
    <name evidence="10" type="ORF">GCM10009550_40130</name>
</gene>
<reference evidence="10 11" key="1">
    <citation type="journal article" date="2019" name="Int. J. Syst. Evol. Microbiol.">
        <title>The Global Catalogue of Microorganisms (GCM) 10K type strain sequencing project: providing services to taxonomists for standard genome sequencing and annotation.</title>
        <authorList>
            <consortium name="The Broad Institute Genomics Platform"/>
            <consortium name="The Broad Institute Genome Sequencing Center for Infectious Disease"/>
            <person name="Wu L."/>
            <person name="Ma J."/>
        </authorList>
    </citation>
    <scope>NUCLEOTIDE SEQUENCE [LARGE SCALE GENOMIC DNA]</scope>
    <source>
        <strain evidence="10 11">JCM 10696</strain>
    </source>
</reference>
<name>A0ABN1RDQ7_9ACTN</name>
<dbReference type="GO" id="GO:0016787">
    <property type="term" value="F:hydrolase activity"/>
    <property type="evidence" value="ECO:0007669"/>
    <property type="project" value="UniProtKB-KW"/>
</dbReference>
<dbReference type="PROSITE" id="PS51318">
    <property type="entry name" value="TAT"/>
    <property type="match status" value="1"/>
</dbReference>
<comment type="catalytic activity">
    <reaction evidence="8">
        <text>an acyl-CoA + a 1,2-diacyl-sn-glycerol = a triacyl-sn-glycerol + CoA</text>
        <dbReference type="Rhea" id="RHEA:10868"/>
        <dbReference type="ChEBI" id="CHEBI:17815"/>
        <dbReference type="ChEBI" id="CHEBI:57287"/>
        <dbReference type="ChEBI" id="CHEBI:58342"/>
        <dbReference type="ChEBI" id="CHEBI:64615"/>
        <dbReference type="EC" id="2.3.1.20"/>
    </reaction>
</comment>
<dbReference type="EC" id="2.3.1.20" evidence="4"/>
<dbReference type="InterPro" id="IPR050583">
    <property type="entry name" value="Mycobacterial_A85_antigen"/>
</dbReference>
<dbReference type="InterPro" id="IPR006311">
    <property type="entry name" value="TAT_signal"/>
</dbReference>
<dbReference type="Gene3D" id="3.40.50.1820">
    <property type="entry name" value="alpha/beta hydrolase"/>
    <property type="match status" value="1"/>
</dbReference>
<dbReference type="PANTHER" id="PTHR48098">
    <property type="entry name" value="ENTEROCHELIN ESTERASE-RELATED"/>
    <property type="match status" value="1"/>
</dbReference>
<keyword evidence="11" id="KW-1185">Reference proteome</keyword>
<dbReference type="EC" id="2.3.1.122" evidence="3"/>
<dbReference type="SUPFAM" id="SSF53474">
    <property type="entry name" value="alpha/beta-Hydrolases"/>
    <property type="match status" value="1"/>
</dbReference>
<comment type="similarity">
    <text evidence="2">Belongs to the mycobacterial A85 antigen family.</text>
</comment>
<evidence type="ECO:0000256" key="7">
    <source>
        <dbReference type="ARBA" id="ARBA00032572"/>
    </source>
</evidence>
<dbReference type="InterPro" id="IPR000801">
    <property type="entry name" value="Esterase-like"/>
</dbReference>
<accession>A0ABN1RDQ7</accession>
<evidence type="ECO:0000256" key="8">
    <source>
        <dbReference type="ARBA" id="ARBA00048109"/>
    </source>
</evidence>
<keyword evidence="5" id="KW-0808">Transferase</keyword>
<proteinExistence type="inferred from homology"/>